<reference evidence="1" key="1">
    <citation type="submission" date="2024-01" db="EMBL/GenBank/DDBJ databases">
        <title>The first autotrophic representatives of the genus Thermodesulfovibrio.</title>
        <authorList>
            <person name="Maltseva A.I."/>
            <person name="Elcheninov A.G."/>
            <person name="Kublanov I.V."/>
            <person name="Lebedinsky A.V."/>
            <person name="Frolov E.N."/>
        </authorList>
    </citation>
    <scope>NUCLEOTIDE SEQUENCE</scope>
    <source>
        <strain evidence="1">3907-1M</strain>
    </source>
</reference>
<gene>
    <name evidence="1" type="ORF">V4D30_00710</name>
</gene>
<protein>
    <submittedName>
        <fullName evidence="1">Uncharacterized protein</fullName>
    </submittedName>
</protein>
<accession>A0AAU8GWA4</accession>
<dbReference type="EMBL" id="CP144373">
    <property type="protein sequence ID" value="XCH46813.1"/>
    <property type="molecule type" value="Genomic_DNA"/>
</dbReference>
<dbReference type="KEGG" id="taut:V4D30_00710"/>
<proteinExistence type="predicted"/>
<sequence>MDEFHRILLCIVYGSGEVFNKEFTVYNINCLNCPYKEICDKVVEIYFENKSRLFLPFTPEK</sequence>
<name>A0AAU8GWA4_9BACT</name>
<evidence type="ECO:0000313" key="1">
    <source>
        <dbReference type="EMBL" id="XCH46813.1"/>
    </source>
</evidence>
<dbReference type="AlphaFoldDB" id="A0AAU8GWA4"/>
<organism evidence="1">
    <name type="scientific">Thermodesulfovibrio autotrophicus</name>
    <dbReference type="NCBI Taxonomy" id="3118333"/>
    <lineage>
        <taxon>Bacteria</taxon>
        <taxon>Pseudomonadati</taxon>
        <taxon>Nitrospirota</taxon>
        <taxon>Thermodesulfovibrionia</taxon>
        <taxon>Thermodesulfovibrionales</taxon>
        <taxon>Thermodesulfovibrionaceae</taxon>
        <taxon>Thermodesulfovibrio</taxon>
    </lineage>
</organism>
<dbReference type="RefSeq" id="WP_353684336.1">
    <property type="nucleotide sequence ID" value="NZ_CP144373.1"/>
</dbReference>